<dbReference type="CDD" id="cd10447">
    <property type="entry name" value="GIY-YIG_unchar_2"/>
    <property type="match status" value="1"/>
</dbReference>
<dbReference type="InterPro" id="IPR025579">
    <property type="entry name" value="DUF4357"/>
</dbReference>
<dbReference type="RefSeq" id="WP_196609503.1">
    <property type="nucleotide sequence ID" value="NZ_VRYY01000298.1"/>
</dbReference>
<dbReference type="Proteomes" id="UP001194469">
    <property type="component" value="Unassembled WGS sequence"/>
</dbReference>
<evidence type="ECO:0000259" key="1">
    <source>
        <dbReference type="Pfam" id="PF14267"/>
    </source>
</evidence>
<protein>
    <submittedName>
        <fullName evidence="2">GIY-YIG nuclease family protein</fullName>
    </submittedName>
</protein>
<proteinExistence type="predicted"/>
<organism evidence="2 3">
    <name type="scientific">Nitratidesulfovibrio oxamicus</name>
    <dbReference type="NCBI Taxonomy" id="32016"/>
    <lineage>
        <taxon>Bacteria</taxon>
        <taxon>Pseudomonadati</taxon>
        <taxon>Thermodesulfobacteriota</taxon>
        <taxon>Desulfovibrionia</taxon>
        <taxon>Desulfovibrionales</taxon>
        <taxon>Desulfovibrionaceae</taxon>
        <taxon>Nitratidesulfovibrio</taxon>
    </lineage>
</organism>
<gene>
    <name evidence="2" type="ORF">FVW20_10635</name>
</gene>
<name>A0ABS0J4V0_9BACT</name>
<keyword evidence="3" id="KW-1185">Reference proteome</keyword>
<reference evidence="2 3" key="1">
    <citation type="submission" date="2019-08" db="EMBL/GenBank/DDBJ databases">
        <authorList>
            <person name="Luo N."/>
        </authorList>
    </citation>
    <scope>NUCLEOTIDE SEQUENCE [LARGE SCALE GENOMIC DNA]</scope>
    <source>
        <strain evidence="2 3">NCIMB 9442</strain>
    </source>
</reference>
<accession>A0ABS0J4V0</accession>
<comment type="caution">
    <text evidence="2">The sequence shown here is derived from an EMBL/GenBank/DDBJ whole genome shotgun (WGS) entry which is preliminary data.</text>
</comment>
<sequence>MTIGSVGRSLELFFIDGKPEGMQTAEVFNWTGHVLLFPRTRIKAALERKEARYTGVYLLLGEADGAPLAYIGEGEDIADRIRSHDQKRDWWTQAVLVTTGANTLNKAHVKYLESRLVEIARSVKRWELENANTPPRPGLSEAAQANMESFLSYLLMTLPALRIDIFQEFAKPAKTQECEAPTNGTSHSPLFELILKKHGLSATAQLEEEGFVVLAQSNARLRWVGESTADGGYARLHEQLRASGVLVEQDTHCVFAKSYAFRSPSAAAAVIIGQNTNGPKAWKLAGTSETFREWEARQIDAATTEPA</sequence>
<evidence type="ECO:0000313" key="2">
    <source>
        <dbReference type="EMBL" id="MBG3877463.1"/>
    </source>
</evidence>
<dbReference type="Pfam" id="PF14267">
    <property type="entry name" value="DUF4357"/>
    <property type="match status" value="1"/>
</dbReference>
<feature type="domain" description="DUF4357" evidence="1">
    <location>
        <begin position="238"/>
        <end position="284"/>
    </location>
</feature>
<evidence type="ECO:0000313" key="3">
    <source>
        <dbReference type="Proteomes" id="UP001194469"/>
    </source>
</evidence>
<dbReference type="EMBL" id="VRYY01000298">
    <property type="protein sequence ID" value="MBG3877463.1"/>
    <property type="molecule type" value="Genomic_DNA"/>
</dbReference>